<feature type="transmembrane region" description="Helical" evidence="6">
    <location>
        <begin position="41"/>
        <end position="64"/>
    </location>
</feature>
<keyword evidence="3 6" id="KW-0812">Transmembrane</keyword>
<dbReference type="RefSeq" id="WP_033508395.1">
    <property type="nucleotide sequence ID" value="NZ_BCXZ01000014.1"/>
</dbReference>
<dbReference type="EMBL" id="CABHOD010000015">
    <property type="protein sequence ID" value="VUX65743.1"/>
    <property type="molecule type" value="Genomic_DNA"/>
</dbReference>
<feature type="transmembrane region" description="Helical" evidence="6">
    <location>
        <begin position="379"/>
        <end position="400"/>
    </location>
</feature>
<dbReference type="AlphaFoldDB" id="A0AAX3J0M2"/>
<dbReference type="GeneID" id="42865372"/>
<feature type="transmembrane region" description="Helical" evidence="6">
    <location>
        <begin position="206"/>
        <end position="225"/>
    </location>
</feature>
<dbReference type="PANTHER" id="PTHR30250:SF11">
    <property type="entry name" value="O-ANTIGEN TRANSPORTER-RELATED"/>
    <property type="match status" value="1"/>
</dbReference>
<gene>
    <name evidence="7" type="primary">rfbX_2</name>
    <name evidence="7" type="ORF">BPLFYP29_00240</name>
</gene>
<keyword evidence="5 6" id="KW-0472">Membrane</keyword>
<feature type="transmembrane region" description="Helical" evidence="6">
    <location>
        <begin position="353"/>
        <end position="373"/>
    </location>
</feature>
<reference evidence="7 8" key="1">
    <citation type="submission" date="2019-07" db="EMBL/GenBank/DDBJ databases">
        <authorList>
            <person name="Chang H.-W."/>
            <person name="Raman A."/>
            <person name="Venkatesh S."/>
            <person name="Gehrig J."/>
        </authorList>
    </citation>
    <scope>NUCLEOTIDE SEQUENCE [LARGE SCALE GENOMIC DNA]</scope>
    <source>
        <strain evidence="7">Bifidobacterium_pseudocatenulatum_LFYP_29</strain>
    </source>
</reference>
<evidence type="ECO:0000256" key="5">
    <source>
        <dbReference type="ARBA" id="ARBA00023136"/>
    </source>
</evidence>
<dbReference type="Proteomes" id="UP000331308">
    <property type="component" value="Unassembled WGS sequence"/>
</dbReference>
<feature type="transmembrane region" description="Helical" evidence="6">
    <location>
        <begin position="412"/>
        <end position="431"/>
    </location>
</feature>
<name>A0AAX3J0M2_BIFPS</name>
<organism evidence="7 8">
    <name type="scientific">Bifidobacterium pseudocatenulatum</name>
    <dbReference type="NCBI Taxonomy" id="28026"/>
    <lineage>
        <taxon>Bacteria</taxon>
        <taxon>Bacillati</taxon>
        <taxon>Actinomycetota</taxon>
        <taxon>Actinomycetes</taxon>
        <taxon>Bifidobacteriales</taxon>
        <taxon>Bifidobacteriaceae</taxon>
        <taxon>Bifidobacterium</taxon>
    </lineage>
</organism>
<dbReference type="InterPro" id="IPR050833">
    <property type="entry name" value="Poly_Biosynth_Transport"/>
</dbReference>
<dbReference type="PANTHER" id="PTHR30250">
    <property type="entry name" value="PST FAMILY PREDICTED COLANIC ACID TRANSPORTER"/>
    <property type="match status" value="1"/>
</dbReference>
<evidence type="ECO:0000256" key="6">
    <source>
        <dbReference type="SAM" id="Phobius"/>
    </source>
</evidence>
<feature type="transmembrane region" description="Helical" evidence="6">
    <location>
        <begin position="142"/>
        <end position="160"/>
    </location>
</feature>
<feature type="transmembrane region" description="Helical" evidence="6">
    <location>
        <begin position="166"/>
        <end position="186"/>
    </location>
</feature>
<dbReference type="Pfam" id="PF01943">
    <property type="entry name" value="Polysacc_synt"/>
    <property type="match status" value="1"/>
</dbReference>
<dbReference type="GO" id="GO:0005886">
    <property type="term" value="C:plasma membrane"/>
    <property type="evidence" value="ECO:0007669"/>
    <property type="project" value="UniProtKB-SubCell"/>
</dbReference>
<feature type="transmembrane region" description="Helical" evidence="6">
    <location>
        <begin position="85"/>
        <end position="107"/>
    </location>
</feature>
<feature type="transmembrane region" description="Helical" evidence="6">
    <location>
        <begin position="12"/>
        <end position="29"/>
    </location>
</feature>
<keyword evidence="4 6" id="KW-1133">Transmembrane helix</keyword>
<feature type="transmembrane region" description="Helical" evidence="6">
    <location>
        <begin position="319"/>
        <end position="341"/>
    </location>
</feature>
<protein>
    <submittedName>
        <fullName evidence="7">O-antigen transporter</fullName>
    </submittedName>
</protein>
<proteinExistence type="predicted"/>
<comment type="subcellular location">
    <subcellularLocation>
        <location evidence="1">Cell membrane</location>
        <topology evidence="1">Multi-pass membrane protein</topology>
    </subcellularLocation>
</comment>
<evidence type="ECO:0000256" key="2">
    <source>
        <dbReference type="ARBA" id="ARBA00022475"/>
    </source>
</evidence>
<feature type="transmembrane region" description="Helical" evidence="6">
    <location>
        <begin position="113"/>
        <end position="135"/>
    </location>
</feature>
<accession>A0AAX3J0M2</accession>
<evidence type="ECO:0000313" key="8">
    <source>
        <dbReference type="Proteomes" id="UP000331308"/>
    </source>
</evidence>
<feature type="transmembrane region" description="Helical" evidence="6">
    <location>
        <begin position="248"/>
        <end position="269"/>
    </location>
</feature>
<evidence type="ECO:0000313" key="7">
    <source>
        <dbReference type="EMBL" id="VUX65743.1"/>
    </source>
</evidence>
<sequence>MSSLKKNLAYNVAYQILVIILPLITAPYVSRVLGADGLGTYSYIFSIVTYFGLFGMLGIANHGNRSVALVRDNRQKVSEAFSNTYIIQLCTTVIALLLYFLFIYCWFSGDKTIAYIESIIVLSYVLDITWFFFGLEQFAVTVTRNAIIKIATVVAIFIFVRSREDLWIYALIMSCGMLFSQIYLWLRIRKYADFCKPSWSQVKSNIKPVLMLFIPAIAYSIYKLLDKVMLGAMSSMSQVGLFDNAEKIINIPSSLITAFGTVMMPRITVLLGTGDEHRISYLNKISVRYFTLLVVGAAFGLAGICNVLAPVYFGSEFVGSAPIIAGLGFSLIFVTWANVIRTQYLIPNKLDKPYVISSVIGALANLAVNIILIPKFAGIGAMIGTIIAEFTVFFVQLILVRRSFPMSQYLQPVLFLFPIGMIMFAVVYWIGAYMGNTIITLIIQILVGGFLYLSGSMVYLKVIHDEFFEKLTSRIFHHGRHNA</sequence>
<keyword evidence="2" id="KW-1003">Cell membrane</keyword>
<evidence type="ECO:0000256" key="3">
    <source>
        <dbReference type="ARBA" id="ARBA00022692"/>
    </source>
</evidence>
<dbReference type="CDD" id="cd13128">
    <property type="entry name" value="MATE_Wzx_like"/>
    <property type="match status" value="1"/>
</dbReference>
<comment type="caution">
    <text evidence="7">The sequence shown here is derived from an EMBL/GenBank/DDBJ whole genome shotgun (WGS) entry which is preliminary data.</text>
</comment>
<dbReference type="InterPro" id="IPR002797">
    <property type="entry name" value="Polysacc_synth"/>
</dbReference>
<evidence type="ECO:0000256" key="1">
    <source>
        <dbReference type="ARBA" id="ARBA00004651"/>
    </source>
</evidence>
<feature type="transmembrane region" description="Helical" evidence="6">
    <location>
        <begin position="289"/>
        <end position="313"/>
    </location>
</feature>
<feature type="transmembrane region" description="Helical" evidence="6">
    <location>
        <begin position="437"/>
        <end position="460"/>
    </location>
</feature>
<evidence type="ECO:0000256" key="4">
    <source>
        <dbReference type="ARBA" id="ARBA00022989"/>
    </source>
</evidence>